<gene>
    <name evidence="2" type="ORF">QQF64_006772</name>
</gene>
<accession>A0ABR3MC87</accession>
<sequence length="123" mass="13988">MANKASVVPAAPAARQHRGLPTTHDGATTEMSHDETLITPHQRRINAIGSTYDNFSNIQSLSGAFCLRWKTKRRRGTSLRRDEQCRSALTGVEVIEEESKWLRPRGIQHGSHKRFRPYHVTQQ</sequence>
<dbReference type="Proteomes" id="UP001558613">
    <property type="component" value="Unassembled WGS sequence"/>
</dbReference>
<organism evidence="2 3">
    <name type="scientific">Cirrhinus molitorella</name>
    <name type="common">mud carp</name>
    <dbReference type="NCBI Taxonomy" id="172907"/>
    <lineage>
        <taxon>Eukaryota</taxon>
        <taxon>Metazoa</taxon>
        <taxon>Chordata</taxon>
        <taxon>Craniata</taxon>
        <taxon>Vertebrata</taxon>
        <taxon>Euteleostomi</taxon>
        <taxon>Actinopterygii</taxon>
        <taxon>Neopterygii</taxon>
        <taxon>Teleostei</taxon>
        <taxon>Ostariophysi</taxon>
        <taxon>Cypriniformes</taxon>
        <taxon>Cyprinidae</taxon>
        <taxon>Labeoninae</taxon>
        <taxon>Labeonini</taxon>
        <taxon>Cirrhinus</taxon>
    </lineage>
</organism>
<proteinExistence type="predicted"/>
<reference evidence="2 3" key="1">
    <citation type="submission" date="2023-09" db="EMBL/GenBank/DDBJ databases">
        <authorList>
            <person name="Wang M."/>
        </authorList>
    </citation>
    <scope>NUCLEOTIDE SEQUENCE [LARGE SCALE GENOMIC DNA]</scope>
    <source>
        <strain evidence="2">GT-2023</strain>
        <tissue evidence="2">Liver</tissue>
    </source>
</reference>
<comment type="caution">
    <text evidence="2">The sequence shown here is derived from an EMBL/GenBank/DDBJ whole genome shotgun (WGS) entry which is preliminary data.</text>
</comment>
<protein>
    <submittedName>
        <fullName evidence="2">Uncharacterized protein</fullName>
    </submittedName>
</protein>
<name>A0ABR3MC87_9TELE</name>
<evidence type="ECO:0000256" key="1">
    <source>
        <dbReference type="SAM" id="MobiDB-lite"/>
    </source>
</evidence>
<dbReference type="EMBL" id="JAYMGO010000014">
    <property type="protein sequence ID" value="KAL1261507.1"/>
    <property type="molecule type" value="Genomic_DNA"/>
</dbReference>
<evidence type="ECO:0000313" key="2">
    <source>
        <dbReference type="EMBL" id="KAL1261507.1"/>
    </source>
</evidence>
<keyword evidence="3" id="KW-1185">Reference proteome</keyword>
<feature type="region of interest" description="Disordered" evidence="1">
    <location>
        <begin position="1"/>
        <end position="37"/>
    </location>
</feature>
<evidence type="ECO:0000313" key="3">
    <source>
        <dbReference type="Proteomes" id="UP001558613"/>
    </source>
</evidence>